<proteinExistence type="predicted"/>
<accession>A0ABD2ISV2</accession>
<feature type="compositionally biased region" description="Polar residues" evidence="1">
    <location>
        <begin position="11"/>
        <end position="26"/>
    </location>
</feature>
<organism evidence="2 3">
    <name type="scientific">Heterodera trifolii</name>
    <dbReference type="NCBI Taxonomy" id="157864"/>
    <lineage>
        <taxon>Eukaryota</taxon>
        <taxon>Metazoa</taxon>
        <taxon>Ecdysozoa</taxon>
        <taxon>Nematoda</taxon>
        <taxon>Chromadorea</taxon>
        <taxon>Rhabditida</taxon>
        <taxon>Tylenchina</taxon>
        <taxon>Tylenchomorpha</taxon>
        <taxon>Tylenchoidea</taxon>
        <taxon>Heteroderidae</taxon>
        <taxon>Heteroderinae</taxon>
        <taxon>Heterodera</taxon>
    </lineage>
</organism>
<feature type="compositionally biased region" description="Basic and acidic residues" evidence="1">
    <location>
        <begin position="73"/>
        <end position="82"/>
    </location>
</feature>
<dbReference type="AlphaFoldDB" id="A0ABD2ISV2"/>
<gene>
    <name evidence="2" type="ORF">niasHT_039872</name>
</gene>
<dbReference type="EMBL" id="JBICBT010001253">
    <property type="protein sequence ID" value="KAL3076383.1"/>
    <property type="molecule type" value="Genomic_DNA"/>
</dbReference>
<sequence>MQLGQVYAEQRTPTSRNRGKNVQGQRSKPLGQHYTGTPRPNPGKNAQAKLRQQQPFKPKQVGPLCQRVRPSAKTKDAKSDSH</sequence>
<feature type="region of interest" description="Disordered" evidence="1">
    <location>
        <begin position="1"/>
        <end position="82"/>
    </location>
</feature>
<comment type="caution">
    <text evidence="2">The sequence shown here is derived from an EMBL/GenBank/DDBJ whole genome shotgun (WGS) entry which is preliminary data.</text>
</comment>
<keyword evidence="3" id="KW-1185">Reference proteome</keyword>
<evidence type="ECO:0000256" key="1">
    <source>
        <dbReference type="SAM" id="MobiDB-lite"/>
    </source>
</evidence>
<evidence type="ECO:0000313" key="2">
    <source>
        <dbReference type="EMBL" id="KAL3076383.1"/>
    </source>
</evidence>
<evidence type="ECO:0000313" key="3">
    <source>
        <dbReference type="Proteomes" id="UP001620626"/>
    </source>
</evidence>
<reference evidence="2 3" key="1">
    <citation type="submission" date="2024-10" db="EMBL/GenBank/DDBJ databases">
        <authorList>
            <person name="Kim D."/>
        </authorList>
    </citation>
    <scope>NUCLEOTIDE SEQUENCE [LARGE SCALE GENOMIC DNA]</scope>
    <source>
        <strain evidence="2">BH-2024</strain>
    </source>
</reference>
<name>A0ABD2ISV2_9BILA</name>
<dbReference type="Proteomes" id="UP001620626">
    <property type="component" value="Unassembled WGS sequence"/>
</dbReference>
<protein>
    <submittedName>
        <fullName evidence="2">Uncharacterized protein</fullName>
    </submittedName>
</protein>